<dbReference type="SUPFAM" id="SSF55785">
    <property type="entry name" value="PYP-like sensor domain (PAS domain)"/>
    <property type="match status" value="2"/>
</dbReference>
<dbReference type="NCBIfam" id="TIGR00229">
    <property type="entry name" value="sensory_box"/>
    <property type="match status" value="2"/>
</dbReference>
<dbReference type="Gene3D" id="3.30.450.40">
    <property type="match status" value="1"/>
</dbReference>
<dbReference type="CDD" id="cd00130">
    <property type="entry name" value="PAS"/>
    <property type="match status" value="2"/>
</dbReference>
<dbReference type="Gene3D" id="3.30.70.270">
    <property type="match status" value="1"/>
</dbReference>
<dbReference type="GO" id="GO:0000160">
    <property type="term" value="P:phosphorelay signal transduction system"/>
    <property type="evidence" value="ECO:0007669"/>
    <property type="project" value="InterPro"/>
</dbReference>
<dbReference type="InterPro" id="IPR001789">
    <property type="entry name" value="Sig_transdc_resp-reg_receiver"/>
</dbReference>
<dbReference type="InterPro" id="IPR029016">
    <property type="entry name" value="GAF-like_dom_sf"/>
</dbReference>
<dbReference type="SUPFAM" id="SSF55781">
    <property type="entry name" value="GAF domain-like"/>
    <property type="match status" value="1"/>
</dbReference>
<dbReference type="InterPro" id="IPR035965">
    <property type="entry name" value="PAS-like_dom_sf"/>
</dbReference>
<feature type="modified residue" description="4-aspartylphosphate" evidence="3">
    <location>
        <position position="1092"/>
    </location>
</feature>
<dbReference type="SUPFAM" id="SSF55073">
    <property type="entry name" value="Nucleotide cyclase"/>
    <property type="match status" value="1"/>
</dbReference>
<dbReference type="PROSITE" id="PS50112">
    <property type="entry name" value="PAS"/>
    <property type="match status" value="2"/>
</dbReference>
<dbReference type="InterPro" id="IPR043128">
    <property type="entry name" value="Rev_trsase/Diguanyl_cyclase"/>
</dbReference>
<dbReference type="CDD" id="cd01948">
    <property type="entry name" value="EAL"/>
    <property type="match status" value="1"/>
</dbReference>
<evidence type="ECO:0000259" key="4">
    <source>
        <dbReference type="PROSITE" id="PS50110"/>
    </source>
</evidence>
<dbReference type="PROSITE" id="PS50110">
    <property type="entry name" value="RESPONSE_REGULATORY"/>
    <property type="match status" value="2"/>
</dbReference>
<dbReference type="FunFam" id="3.20.20.450:FF:000001">
    <property type="entry name" value="Cyclic di-GMP phosphodiesterase yahA"/>
    <property type="match status" value="1"/>
</dbReference>
<organism evidence="9 10">
    <name type="scientific">Pseudoduganella violacea</name>
    <dbReference type="NCBI Taxonomy" id="1715466"/>
    <lineage>
        <taxon>Bacteria</taxon>
        <taxon>Pseudomonadati</taxon>
        <taxon>Pseudomonadota</taxon>
        <taxon>Betaproteobacteria</taxon>
        <taxon>Burkholderiales</taxon>
        <taxon>Oxalobacteraceae</taxon>
        <taxon>Telluria group</taxon>
        <taxon>Pseudoduganella</taxon>
    </lineage>
</organism>
<feature type="domain" description="EAL" evidence="7">
    <location>
        <begin position="772"/>
        <end position="1026"/>
    </location>
</feature>
<dbReference type="Gene3D" id="3.20.20.450">
    <property type="entry name" value="EAL domain"/>
    <property type="match status" value="1"/>
</dbReference>
<dbReference type="InterPro" id="IPR000700">
    <property type="entry name" value="PAS-assoc_C"/>
</dbReference>
<dbReference type="EMBL" id="JACHXD010000027">
    <property type="protein sequence ID" value="MBB3122302.1"/>
    <property type="molecule type" value="Genomic_DNA"/>
</dbReference>
<keyword evidence="2" id="KW-0418">Kinase</keyword>
<reference evidence="9 10" key="1">
    <citation type="submission" date="2020-08" db="EMBL/GenBank/DDBJ databases">
        <title>Genomic Encyclopedia of Type Strains, Phase III (KMG-III): the genomes of soil and plant-associated and newly described type strains.</title>
        <authorList>
            <person name="Whitman W."/>
        </authorList>
    </citation>
    <scope>NUCLEOTIDE SEQUENCE [LARGE SCALE GENOMIC DNA]</scope>
    <source>
        <strain evidence="9 10">CECT 8897</strain>
    </source>
</reference>
<dbReference type="SUPFAM" id="SSF52172">
    <property type="entry name" value="CheY-like"/>
    <property type="match status" value="2"/>
</dbReference>
<keyword evidence="10" id="KW-1185">Reference proteome</keyword>
<dbReference type="Pfam" id="PF00072">
    <property type="entry name" value="Response_reg"/>
    <property type="match status" value="2"/>
</dbReference>
<dbReference type="PROSITE" id="PS50113">
    <property type="entry name" value="PAC"/>
    <property type="match status" value="1"/>
</dbReference>
<dbReference type="InterPro" id="IPR000160">
    <property type="entry name" value="GGDEF_dom"/>
</dbReference>
<sequence>MATILIVDDRPSNREYLVTLLGFSAHRLLEASDGVQALALARREYPDLVVTDILMPGMDGFEFVQQLRADAALAATPVIFYSATYSPDEMQAMASSCGVRTVLPKPCEQQAILDAVAFELGLDADADHGAAGPQTAAAGAPPGMGAGTVDAGIAPADAASRPAFLSSQPGPASRLMALQELSLRLNGERDSAQMAADFARAAAALLDTEVVALCLLHSNESGVGQLAAHGLDAKLLQAQATDSARFPGQLMESRHLLHLRGGAAELLALPAGHPPVHEALGLAIRDGLALHGWVYAANPRTRPFSGEDEQILLLLAAQLAGAYRNMQLYEMVQRHAAHLQVEAAARQASEARYRAMSESAPDAIIALDSEQHILSFNRAAEAMFGYAAGEVLGRHAALLIAPRSQAEHQARFEHYRDTGETSYSGRLAELHGRRKNGEEFIGELSLSVASADGAPLFTVILRDTTQRRAMEERLRLFARVFDSTQERITITDAAGRIVAVNPAFTQITGYAESEVLGQNPRLLRSGRQEPSFYREMWHCLETQGHWRGEIWNRRKNGEVYPERMSIDTMRDERGQVAAYVSVSSDISALKQAHYQLDFLHSHDPLTQLPNRALLNDRLQQAIQSAEAGTRQVALLLLDIDRLQRINDSLGHEAGDLLLQKLARRLSLTAGPADTLAHLGGDEFALLLTQFDDVDEVIAAARRLLAHLTEPLDIHGQEVYITASIGISLSPRDGATASALLIGAGAALSHMKQTGRNGFRFFTTEMNAHALRWVTLETHLRHAIERQELELVYQPQVSLSDGRISGMEALLRWNSAELGRVSPADFIPLAEDSGLIHEIGRWVLQQACRQNQLWHAAGLGELPVAVNVSASQLASGRLPDEVRAALAASGLPPQCLELELTESVMMRDFEHTQAQLAELASLGVSISLDDFGTGYSSLSYLSRFTLDKLKIDQSFVRNITSEPRSAAIAQATVALAHGLNLVVVAEGVETAGQLSYLRGIGCDKIQGFLFSAPLAADDCERLLREGRRLLPETLEDIELTPSRTLLLLDDEPSILYALVRLFRREGYRVLIAHNAHQALELLAANPVQVVISDQRMPEMSGTEFLARARELYPHTVRMVLSGYADLATVTDAINRGAIYKFLSKPWDGEELKQAVRDAFALAEQQETLRTE</sequence>
<dbReference type="CDD" id="cd17569">
    <property type="entry name" value="REC_HupR-like"/>
    <property type="match status" value="1"/>
</dbReference>
<dbReference type="Gene3D" id="3.40.50.2300">
    <property type="match status" value="2"/>
</dbReference>
<protein>
    <submittedName>
        <fullName evidence="9">Diguanylate cyclase (GGDEF)-like protein/PAS domain S-box-containing protein</fullName>
    </submittedName>
</protein>
<dbReference type="SMART" id="SM00091">
    <property type="entry name" value="PAS"/>
    <property type="match status" value="2"/>
</dbReference>
<evidence type="ECO:0000259" key="8">
    <source>
        <dbReference type="PROSITE" id="PS50887"/>
    </source>
</evidence>
<dbReference type="Pfam" id="PF00563">
    <property type="entry name" value="EAL"/>
    <property type="match status" value="1"/>
</dbReference>
<dbReference type="InterPro" id="IPR001610">
    <property type="entry name" value="PAC"/>
</dbReference>
<feature type="domain" description="GGDEF" evidence="8">
    <location>
        <begin position="630"/>
        <end position="763"/>
    </location>
</feature>
<dbReference type="InterPro" id="IPR052155">
    <property type="entry name" value="Biofilm_reg_signaling"/>
</dbReference>
<feature type="domain" description="PAS" evidence="5">
    <location>
        <begin position="349"/>
        <end position="419"/>
    </location>
</feature>
<evidence type="ECO:0000259" key="5">
    <source>
        <dbReference type="PROSITE" id="PS50112"/>
    </source>
</evidence>
<name>A0A7W5FWY6_9BURK</name>
<keyword evidence="3" id="KW-0597">Phosphoprotein</keyword>
<feature type="domain" description="Response regulatory" evidence="4">
    <location>
        <begin position="1043"/>
        <end position="1158"/>
    </location>
</feature>
<evidence type="ECO:0000256" key="2">
    <source>
        <dbReference type="ARBA" id="ARBA00022777"/>
    </source>
</evidence>
<dbReference type="Gene3D" id="3.30.450.20">
    <property type="entry name" value="PAS domain"/>
    <property type="match status" value="2"/>
</dbReference>
<dbReference type="InterPro" id="IPR003018">
    <property type="entry name" value="GAF"/>
</dbReference>
<evidence type="ECO:0000313" key="10">
    <source>
        <dbReference type="Proteomes" id="UP000541535"/>
    </source>
</evidence>
<dbReference type="NCBIfam" id="TIGR00254">
    <property type="entry name" value="GGDEF"/>
    <property type="match status" value="1"/>
</dbReference>
<dbReference type="InterPro" id="IPR029787">
    <property type="entry name" value="Nucleotide_cyclase"/>
</dbReference>
<feature type="domain" description="PAS" evidence="5">
    <location>
        <begin position="473"/>
        <end position="519"/>
    </location>
</feature>
<evidence type="ECO:0000313" key="9">
    <source>
        <dbReference type="EMBL" id="MBB3122302.1"/>
    </source>
</evidence>
<proteinExistence type="predicted"/>
<dbReference type="AlphaFoldDB" id="A0A7W5FWY6"/>
<dbReference type="SMART" id="SM00065">
    <property type="entry name" value="GAF"/>
    <property type="match status" value="1"/>
</dbReference>
<accession>A0A7W5FWY6</accession>
<dbReference type="InterPro" id="IPR001633">
    <property type="entry name" value="EAL_dom"/>
</dbReference>
<dbReference type="GO" id="GO:0016301">
    <property type="term" value="F:kinase activity"/>
    <property type="evidence" value="ECO:0007669"/>
    <property type="project" value="UniProtKB-KW"/>
</dbReference>
<evidence type="ECO:0000259" key="6">
    <source>
        <dbReference type="PROSITE" id="PS50113"/>
    </source>
</evidence>
<dbReference type="SMART" id="SM00086">
    <property type="entry name" value="PAC"/>
    <property type="match status" value="2"/>
</dbReference>
<dbReference type="InterPro" id="IPR011006">
    <property type="entry name" value="CheY-like_superfamily"/>
</dbReference>
<dbReference type="PANTHER" id="PTHR44757">
    <property type="entry name" value="DIGUANYLATE CYCLASE DGCP"/>
    <property type="match status" value="1"/>
</dbReference>
<dbReference type="SMART" id="SM00267">
    <property type="entry name" value="GGDEF"/>
    <property type="match status" value="1"/>
</dbReference>
<dbReference type="PROSITE" id="PS50887">
    <property type="entry name" value="GGDEF"/>
    <property type="match status" value="1"/>
</dbReference>
<dbReference type="SUPFAM" id="SSF141868">
    <property type="entry name" value="EAL domain-like"/>
    <property type="match status" value="1"/>
</dbReference>
<dbReference type="InterPro" id="IPR000014">
    <property type="entry name" value="PAS"/>
</dbReference>
<gene>
    <name evidence="9" type="ORF">FHS03_005399</name>
</gene>
<feature type="domain" description="Response regulatory" evidence="4">
    <location>
        <begin position="3"/>
        <end position="120"/>
    </location>
</feature>
<comment type="caution">
    <text evidence="9">The sequence shown here is derived from an EMBL/GenBank/DDBJ whole genome shotgun (WGS) entry which is preliminary data.</text>
</comment>
<dbReference type="RefSeq" id="WP_183443966.1">
    <property type="nucleotide sequence ID" value="NZ_JACHXD010000027.1"/>
</dbReference>
<evidence type="ECO:0000256" key="3">
    <source>
        <dbReference type="PROSITE-ProRule" id="PRU00169"/>
    </source>
</evidence>
<evidence type="ECO:0000259" key="7">
    <source>
        <dbReference type="PROSITE" id="PS50883"/>
    </source>
</evidence>
<dbReference type="InterPro" id="IPR035919">
    <property type="entry name" value="EAL_sf"/>
</dbReference>
<dbReference type="Pfam" id="PF00990">
    <property type="entry name" value="GGDEF"/>
    <property type="match status" value="1"/>
</dbReference>
<dbReference type="Pfam" id="PF13426">
    <property type="entry name" value="PAS_9"/>
    <property type="match status" value="2"/>
</dbReference>
<dbReference type="CDD" id="cd01949">
    <property type="entry name" value="GGDEF"/>
    <property type="match status" value="1"/>
</dbReference>
<dbReference type="PANTHER" id="PTHR44757:SF2">
    <property type="entry name" value="BIOFILM ARCHITECTURE MAINTENANCE PROTEIN MBAA"/>
    <property type="match status" value="1"/>
</dbReference>
<dbReference type="PROSITE" id="PS50883">
    <property type="entry name" value="EAL"/>
    <property type="match status" value="1"/>
</dbReference>
<dbReference type="SMART" id="SM00052">
    <property type="entry name" value="EAL"/>
    <property type="match status" value="1"/>
</dbReference>
<evidence type="ECO:0000256" key="1">
    <source>
        <dbReference type="ARBA" id="ARBA00022679"/>
    </source>
</evidence>
<feature type="domain" description="PAC" evidence="6">
    <location>
        <begin position="546"/>
        <end position="598"/>
    </location>
</feature>
<dbReference type="SMART" id="SM00448">
    <property type="entry name" value="REC"/>
    <property type="match status" value="2"/>
</dbReference>
<dbReference type="Proteomes" id="UP000541535">
    <property type="component" value="Unassembled WGS sequence"/>
</dbReference>
<feature type="modified residue" description="4-aspartylphosphate" evidence="3">
    <location>
        <position position="52"/>
    </location>
</feature>
<keyword evidence="1" id="KW-0808">Transferase</keyword>